<dbReference type="PROSITE" id="PS50850">
    <property type="entry name" value="MFS"/>
    <property type="match status" value="1"/>
</dbReference>
<keyword evidence="2" id="KW-0813">Transport</keyword>
<comment type="subcellular location">
    <subcellularLocation>
        <location evidence="1">Cell membrane</location>
        <topology evidence="1">Multi-pass membrane protein</topology>
    </subcellularLocation>
</comment>
<feature type="transmembrane region" description="Helical" evidence="6">
    <location>
        <begin position="348"/>
        <end position="373"/>
    </location>
</feature>
<feature type="transmembrane region" description="Helical" evidence="6">
    <location>
        <begin position="410"/>
        <end position="430"/>
    </location>
</feature>
<dbReference type="Proteomes" id="UP000185829">
    <property type="component" value="Unassembled WGS sequence"/>
</dbReference>
<evidence type="ECO:0000313" key="9">
    <source>
        <dbReference type="Proteomes" id="UP000185829"/>
    </source>
</evidence>
<proteinExistence type="predicted"/>
<dbReference type="NCBIfam" id="TIGR00893">
    <property type="entry name" value="2A0114"/>
    <property type="match status" value="1"/>
</dbReference>
<reference evidence="8 9" key="1">
    <citation type="submission" date="2017-01" db="EMBL/GenBank/DDBJ databases">
        <authorList>
            <person name="Varghese N."/>
            <person name="Submissions S."/>
        </authorList>
    </citation>
    <scope>NUCLEOTIDE SEQUENCE [LARGE SCALE GENOMIC DNA]</scope>
    <source>
        <strain evidence="8 9">RUG2-6</strain>
    </source>
</reference>
<feature type="transmembrane region" description="Helical" evidence="6">
    <location>
        <begin position="324"/>
        <end position="342"/>
    </location>
</feature>
<feature type="transmembrane region" description="Helical" evidence="6">
    <location>
        <begin position="21"/>
        <end position="37"/>
    </location>
</feature>
<evidence type="ECO:0000256" key="1">
    <source>
        <dbReference type="ARBA" id="ARBA00004651"/>
    </source>
</evidence>
<dbReference type="EMBL" id="FTMX01000009">
    <property type="protein sequence ID" value="SIS02286.1"/>
    <property type="molecule type" value="Genomic_DNA"/>
</dbReference>
<dbReference type="PANTHER" id="PTHR11662:SF333">
    <property type="entry name" value="D-GALACTONATE TRANSPORTER"/>
    <property type="match status" value="1"/>
</dbReference>
<dbReference type="InterPro" id="IPR050382">
    <property type="entry name" value="MFS_Na/Anion_cotransporter"/>
</dbReference>
<feature type="transmembrane region" description="Helical" evidence="6">
    <location>
        <begin position="291"/>
        <end position="312"/>
    </location>
</feature>
<keyword evidence="5 6" id="KW-0472">Membrane</keyword>
<dbReference type="Pfam" id="PF07690">
    <property type="entry name" value="MFS_1"/>
    <property type="match status" value="1"/>
</dbReference>
<feature type="transmembrane region" description="Helical" evidence="6">
    <location>
        <begin position="89"/>
        <end position="108"/>
    </location>
</feature>
<evidence type="ECO:0000256" key="4">
    <source>
        <dbReference type="ARBA" id="ARBA00022989"/>
    </source>
</evidence>
<dbReference type="GO" id="GO:0022857">
    <property type="term" value="F:transmembrane transporter activity"/>
    <property type="evidence" value="ECO:0007669"/>
    <property type="project" value="InterPro"/>
</dbReference>
<dbReference type="GO" id="GO:0005886">
    <property type="term" value="C:plasma membrane"/>
    <property type="evidence" value="ECO:0007669"/>
    <property type="project" value="UniProtKB-SubCell"/>
</dbReference>
<name>A0A9X8RDQ4_9BACI</name>
<feature type="transmembrane region" description="Helical" evidence="6">
    <location>
        <begin position="148"/>
        <end position="168"/>
    </location>
</feature>
<evidence type="ECO:0000256" key="2">
    <source>
        <dbReference type="ARBA" id="ARBA00022448"/>
    </source>
</evidence>
<evidence type="ECO:0000259" key="7">
    <source>
        <dbReference type="PROSITE" id="PS50850"/>
    </source>
</evidence>
<accession>A0A9X8RDQ4</accession>
<dbReference type="InterPro" id="IPR000849">
    <property type="entry name" value="Sugar_P_transporter"/>
</dbReference>
<feature type="transmembrane region" description="Helical" evidence="6">
    <location>
        <begin position="251"/>
        <end position="271"/>
    </location>
</feature>
<sequence>MKQSSVRVKQSIPRAKPTKKRYFILLMVFVSVVINYMDRSNLAIAGPHLASDLGLSSVQMGYIFSAFGWTYAFLQIPGGLLVDKFGPRVMYTISLIGFSLATLLQAFVKGFGGLFGLRLSIGIFEVPAFPANNRIVTSWFPEQQRASAIAFYTSGQFVGIAFLTPVLVGIQSAIGWKGMFIVSGLIGVAWGILWYFFYRDPSKHKKVNQEELDYIAEGGGLVDLSNERGTGNAQKIGWKHRKVVFTHRKLWGIYIGQFCAMSMLWFFLTWFPTYLVEYRGLSFIKSGFLTSVPFLAAFVGVLLGGTFSDWLLKRGFSIGVARKTPIITGLLLSTSIIGANFVDSTTLIIVFMTIAFFGNGFASITWSLVSALAPKELLGVTGGTFNFIGNLSSIAIPIVIGYLVRGGNFAPALIFISVVALIGALSYIFIVGKVSRIELQD</sequence>
<dbReference type="PIRSF" id="PIRSF002808">
    <property type="entry name" value="Hexose_phosphate_transp"/>
    <property type="match status" value="1"/>
</dbReference>
<dbReference type="Gene3D" id="1.20.1250.20">
    <property type="entry name" value="MFS general substrate transporter like domains"/>
    <property type="match status" value="2"/>
</dbReference>
<protein>
    <submittedName>
        <fullName evidence="8">MFS transporter, ACS family, D-galactonate transporter</fullName>
    </submittedName>
</protein>
<evidence type="ECO:0000313" key="8">
    <source>
        <dbReference type="EMBL" id="SIS02286.1"/>
    </source>
</evidence>
<evidence type="ECO:0000256" key="6">
    <source>
        <dbReference type="SAM" id="Phobius"/>
    </source>
</evidence>
<evidence type="ECO:0000256" key="5">
    <source>
        <dbReference type="ARBA" id="ARBA00023136"/>
    </source>
</evidence>
<dbReference type="CDD" id="cd17319">
    <property type="entry name" value="MFS_ExuT_GudP_like"/>
    <property type="match status" value="1"/>
</dbReference>
<dbReference type="AlphaFoldDB" id="A0A9X8RDQ4"/>
<gene>
    <name evidence="8" type="ORF">SAMN05878482_109120</name>
</gene>
<organism evidence="8 9">
    <name type="scientific">Peribacillus simplex</name>
    <dbReference type="NCBI Taxonomy" id="1478"/>
    <lineage>
        <taxon>Bacteria</taxon>
        <taxon>Bacillati</taxon>
        <taxon>Bacillota</taxon>
        <taxon>Bacilli</taxon>
        <taxon>Bacillales</taxon>
        <taxon>Bacillaceae</taxon>
        <taxon>Peribacillus</taxon>
    </lineage>
</organism>
<dbReference type="RefSeq" id="WP_179086164.1">
    <property type="nucleotide sequence ID" value="NZ_FTMX01000009.1"/>
</dbReference>
<evidence type="ECO:0000256" key="3">
    <source>
        <dbReference type="ARBA" id="ARBA00022692"/>
    </source>
</evidence>
<feature type="transmembrane region" description="Helical" evidence="6">
    <location>
        <begin position="114"/>
        <end position="136"/>
    </location>
</feature>
<dbReference type="InterPro" id="IPR020846">
    <property type="entry name" value="MFS_dom"/>
</dbReference>
<comment type="caution">
    <text evidence="8">The sequence shown here is derived from an EMBL/GenBank/DDBJ whole genome shotgun (WGS) entry which is preliminary data.</text>
</comment>
<dbReference type="InterPro" id="IPR011701">
    <property type="entry name" value="MFS"/>
</dbReference>
<keyword evidence="3 6" id="KW-0812">Transmembrane</keyword>
<keyword evidence="4 6" id="KW-1133">Transmembrane helix</keyword>
<feature type="transmembrane region" description="Helical" evidence="6">
    <location>
        <begin position="385"/>
        <end position="404"/>
    </location>
</feature>
<feature type="domain" description="Major facilitator superfamily (MFS) profile" evidence="7">
    <location>
        <begin position="24"/>
        <end position="435"/>
    </location>
</feature>
<feature type="transmembrane region" description="Helical" evidence="6">
    <location>
        <begin position="174"/>
        <end position="197"/>
    </location>
</feature>
<dbReference type="SUPFAM" id="SSF103473">
    <property type="entry name" value="MFS general substrate transporter"/>
    <property type="match status" value="1"/>
</dbReference>
<dbReference type="InterPro" id="IPR036259">
    <property type="entry name" value="MFS_trans_sf"/>
</dbReference>
<feature type="transmembrane region" description="Helical" evidence="6">
    <location>
        <begin position="57"/>
        <end position="82"/>
    </location>
</feature>
<dbReference type="PANTHER" id="PTHR11662">
    <property type="entry name" value="SOLUTE CARRIER FAMILY 17"/>
    <property type="match status" value="1"/>
</dbReference>